<reference evidence="1 2" key="1">
    <citation type="submission" date="2022-09" db="EMBL/GenBank/DDBJ databases">
        <authorList>
            <person name="Kop L."/>
        </authorList>
    </citation>
    <scope>NUCLEOTIDE SEQUENCE [LARGE SCALE GENOMIC DNA]</scope>
    <source>
        <strain evidence="1 2">347</strain>
    </source>
</reference>
<evidence type="ECO:0000313" key="1">
    <source>
        <dbReference type="EMBL" id="CAI2718307.1"/>
    </source>
</evidence>
<protein>
    <submittedName>
        <fullName evidence="1">FlgT_C domain-containing protein</fullName>
    </submittedName>
</protein>
<dbReference type="Proteomes" id="UP001157733">
    <property type="component" value="Chromosome"/>
</dbReference>
<proteinExistence type="predicted"/>
<keyword evidence="2" id="KW-1185">Reference proteome</keyword>
<accession>A0ABM9HDN7</accession>
<sequence>MEMPEILFHNRHFNKDPDAGAHRRIMMNIPKQIHGAMLLAGMLCLAFAARADAYYLKKITIAPIQNESGWAERFDPGHMIADILVQKIQRSGLLVLSPPAGESAGLHSGLGTQEERPKQPTQLILRSRILQFKPGERQLPKPKLSFDDNTEPEPQKKLTAEARMVFEVVNGFTGRLFWQETYQYRSMNGEFPIGDVPASLDPFHPDFYRTAMGQVLDHMTNQILEKLLEFANTLPLEGQIVAMEMEDGEPRVFMNIGRKDGVEVGDMFRVFEVSSMYKGPLYGQDLGPWYKQLGAIRILDAQPGFAIGAVRAGEHFSKGQVVRAHVLKPVPQWKEEEKIEAITQPEPEPLDESQKAPFTSPVRDAYQAPARLSHFNLFDVVKWTFSH</sequence>
<evidence type="ECO:0000313" key="2">
    <source>
        <dbReference type="Proteomes" id="UP001157733"/>
    </source>
</evidence>
<dbReference type="EMBL" id="OX336137">
    <property type="protein sequence ID" value="CAI2718307.1"/>
    <property type="molecule type" value="Genomic_DNA"/>
</dbReference>
<name>A0ABM9HDN7_9BACT</name>
<organism evidence="1 2">
    <name type="scientific">Nitrospina watsonii</name>
    <dbReference type="NCBI Taxonomy" id="1323948"/>
    <lineage>
        <taxon>Bacteria</taxon>
        <taxon>Pseudomonadati</taxon>
        <taxon>Nitrospinota/Tectimicrobiota group</taxon>
        <taxon>Nitrospinota</taxon>
        <taxon>Nitrospinia</taxon>
        <taxon>Nitrospinales</taxon>
        <taxon>Nitrospinaceae</taxon>
        <taxon>Nitrospina</taxon>
    </lineage>
</organism>
<gene>
    <name evidence="1" type="ORF">NSPWAT_1448</name>
</gene>